<keyword evidence="3" id="KW-1003">Cell membrane</keyword>
<evidence type="ECO:0000256" key="3">
    <source>
        <dbReference type="ARBA" id="ARBA00022475"/>
    </source>
</evidence>
<gene>
    <name evidence="9" type="primary">FUS6_2</name>
    <name evidence="9" type="ORF">DBV05_g9353</name>
</gene>
<dbReference type="SUPFAM" id="SSF103473">
    <property type="entry name" value="MFS general substrate transporter"/>
    <property type="match status" value="1"/>
</dbReference>
<feature type="transmembrane region" description="Helical" evidence="7">
    <location>
        <begin position="284"/>
        <end position="304"/>
    </location>
</feature>
<keyword evidence="6 7" id="KW-0472">Membrane</keyword>
<dbReference type="Pfam" id="PF07690">
    <property type="entry name" value="MFS_1"/>
    <property type="match status" value="1"/>
</dbReference>
<feature type="transmembrane region" description="Helical" evidence="7">
    <location>
        <begin position="350"/>
        <end position="368"/>
    </location>
</feature>
<feature type="transmembrane region" description="Helical" evidence="7">
    <location>
        <begin position="374"/>
        <end position="392"/>
    </location>
</feature>
<protein>
    <submittedName>
        <fullName evidence="9">Efflux pump FUS6</fullName>
    </submittedName>
</protein>
<evidence type="ECO:0000256" key="7">
    <source>
        <dbReference type="SAM" id="Phobius"/>
    </source>
</evidence>
<dbReference type="PANTHER" id="PTHR23501">
    <property type="entry name" value="MAJOR FACILITATOR SUPERFAMILY"/>
    <property type="match status" value="1"/>
</dbReference>
<proteinExistence type="inferred from homology"/>
<comment type="similarity">
    <text evidence="2">Belongs to the major facilitator superfamily. TCR/Tet family.</text>
</comment>
<dbReference type="OrthoDB" id="10021397at2759"/>
<feature type="transmembrane region" description="Helical" evidence="7">
    <location>
        <begin position="146"/>
        <end position="171"/>
    </location>
</feature>
<evidence type="ECO:0000256" key="6">
    <source>
        <dbReference type="ARBA" id="ARBA00023136"/>
    </source>
</evidence>
<feature type="transmembrane region" description="Helical" evidence="7">
    <location>
        <begin position="21"/>
        <end position="46"/>
    </location>
</feature>
<evidence type="ECO:0000256" key="1">
    <source>
        <dbReference type="ARBA" id="ARBA00004651"/>
    </source>
</evidence>
<dbReference type="GO" id="GO:0022857">
    <property type="term" value="F:transmembrane transporter activity"/>
    <property type="evidence" value="ECO:0007669"/>
    <property type="project" value="InterPro"/>
</dbReference>
<feature type="transmembrane region" description="Helical" evidence="7">
    <location>
        <begin position="494"/>
        <end position="511"/>
    </location>
</feature>
<dbReference type="InterPro" id="IPR011701">
    <property type="entry name" value="MFS"/>
</dbReference>
<feature type="transmembrane region" description="Helical" evidence="7">
    <location>
        <begin position="238"/>
        <end position="263"/>
    </location>
</feature>
<keyword evidence="10" id="KW-1185">Reference proteome</keyword>
<evidence type="ECO:0000256" key="2">
    <source>
        <dbReference type="ARBA" id="ARBA00007520"/>
    </source>
</evidence>
<evidence type="ECO:0000256" key="4">
    <source>
        <dbReference type="ARBA" id="ARBA00022692"/>
    </source>
</evidence>
<organism evidence="9 10">
    <name type="scientific">Lasiodiplodia theobromae</name>
    <dbReference type="NCBI Taxonomy" id="45133"/>
    <lineage>
        <taxon>Eukaryota</taxon>
        <taxon>Fungi</taxon>
        <taxon>Dikarya</taxon>
        <taxon>Ascomycota</taxon>
        <taxon>Pezizomycotina</taxon>
        <taxon>Dothideomycetes</taxon>
        <taxon>Dothideomycetes incertae sedis</taxon>
        <taxon>Botryosphaeriales</taxon>
        <taxon>Botryosphaeriaceae</taxon>
        <taxon>Lasiodiplodia</taxon>
    </lineage>
</organism>
<dbReference type="EMBL" id="VCHE01000087">
    <property type="protein sequence ID" value="KAB2571990.1"/>
    <property type="molecule type" value="Genomic_DNA"/>
</dbReference>
<dbReference type="InterPro" id="IPR020846">
    <property type="entry name" value="MFS_dom"/>
</dbReference>
<dbReference type="GO" id="GO:0005886">
    <property type="term" value="C:plasma membrane"/>
    <property type="evidence" value="ECO:0007669"/>
    <property type="project" value="UniProtKB-SubCell"/>
</dbReference>
<dbReference type="PANTHER" id="PTHR23501:SF158">
    <property type="entry name" value="TRANSPORTER, PUTATIVE (AFU_ORTHOLOGUE AFUA_5G14490)-RELATED"/>
    <property type="match status" value="1"/>
</dbReference>
<keyword evidence="4 7" id="KW-0812">Transmembrane</keyword>
<dbReference type="PROSITE" id="PS50850">
    <property type="entry name" value="MFS"/>
    <property type="match status" value="1"/>
</dbReference>
<feature type="transmembrane region" description="Helical" evidence="7">
    <location>
        <begin position="58"/>
        <end position="77"/>
    </location>
</feature>
<dbReference type="InterPro" id="IPR036259">
    <property type="entry name" value="MFS_trans_sf"/>
</dbReference>
<feature type="transmembrane region" description="Helical" evidence="7">
    <location>
        <begin position="413"/>
        <end position="434"/>
    </location>
</feature>
<dbReference type="AlphaFoldDB" id="A0A5N5D2S9"/>
<evidence type="ECO:0000313" key="9">
    <source>
        <dbReference type="EMBL" id="KAB2571990.1"/>
    </source>
</evidence>
<accession>A0A5N5D2S9</accession>
<feature type="transmembrane region" description="Helical" evidence="7">
    <location>
        <begin position="209"/>
        <end position="232"/>
    </location>
</feature>
<reference evidence="9 10" key="1">
    <citation type="journal article" date="2019" name="Sci. Rep.">
        <title>A multi-omics analysis of the grapevine pathogen Lasiodiplodia theobromae reveals that temperature affects the expression of virulence- and pathogenicity-related genes.</title>
        <authorList>
            <person name="Felix C."/>
            <person name="Meneses R."/>
            <person name="Goncalves M.F.M."/>
            <person name="Tilleman L."/>
            <person name="Duarte A.S."/>
            <person name="Jorrin-Novo J.V."/>
            <person name="Van de Peer Y."/>
            <person name="Deforce D."/>
            <person name="Van Nieuwerburgh F."/>
            <person name="Esteves A.C."/>
            <person name="Alves A."/>
        </authorList>
    </citation>
    <scope>NUCLEOTIDE SEQUENCE [LARGE SCALE GENOMIC DNA]</scope>
    <source>
        <strain evidence="9 10">LA-SOL3</strain>
    </source>
</reference>
<comment type="caution">
    <text evidence="9">The sequence shown here is derived from an EMBL/GenBank/DDBJ whole genome shotgun (WGS) entry which is preliminary data.</text>
</comment>
<sequence length="540" mass="56592">MDIQVPAETADTTPSRSNFRVTAIMMALYLALFVAALDQTIVSTAIPTITSSLHSASGYTWIGGAYLLAKSAAMPIWAKLSDIWGRKPIILASLLLFFAASILCALAASMPALIGGRALQGVGGGGLLQLVDITIADLFSLRRRSLFIALTELMWAVAAGVGPVLGGVLAARVSWRWIFWLNLPIAGAAFVLTLLFLDVHNPRTRLRAGLAAVDWLGTATMLGLTLMLLLALNMGGVVAAWSSAKIVCLLVFGALMVVGFVVSEQRFAAHPIMPPRLFRDPSNVAAFAAAFCSGFVFIAAEYYLPLYFQSSRAADPILSGVLILPLITTEAVAAVGTGVGIHASGQYKPFLQAGMLVTTGGVALFTLFDARTSTAMVVGLQVLAGAGIGLCFQPPMTAVQARVKQRDVATATGTLGFVKNIATALSIVVGGVVFQNGVAMQRGKLIAAGMEEAVAEMLAGPEAAANVEMIGRIKDEGIREAAEQAFAAGLRNMWILYACVAGCGVLASLFVKRSVLSREHTETKTGLLGEGEGLMEGGRD</sequence>
<feature type="transmembrane region" description="Helical" evidence="7">
    <location>
        <begin position="177"/>
        <end position="197"/>
    </location>
</feature>
<keyword evidence="5 7" id="KW-1133">Transmembrane helix</keyword>
<dbReference type="CDD" id="cd17502">
    <property type="entry name" value="MFS_Azr1_MDR_like"/>
    <property type="match status" value="1"/>
</dbReference>
<evidence type="ECO:0000256" key="5">
    <source>
        <dbReference type="ARBA" id="ARBA00022989"/>
    </source>
</evidence>
<name>A0A5N5D2S9_9PEZI</name>
<dbReference type="PRINTS" id="PR01036">
    <property type="entry name" value="TCRTETB"/>
</dbReference>
<dbReference type="Gene3D" id="1.20.1250.20">
    <property type="entry name" value="MFS general substrate transporter like domains"/>
    <property type="match status" value="1"/>
</dbReference>
<comment type="subcellular location">
    <subcellularLocation>
        <location evidence="1">Cell membrane</location>
        <topology evidence="1">Multi-pass membrane protein</topology>
    </subcellularLocation>
</comment>
<dbReference type="Proteomes" id="UP000325902">
    <property type="component" value="Unassembled WGS sequence"/>
</dbReference>
<evidence type="ECO:0000259" key="8">
    <source>
        <dbReference type="PROSITE" id="PS50850"/>
    </source>
</evidence>
<feature type="transmembrane region" description="Helical" evidence="7">
    <location>
        <begin position="316"/>
        <end position="338"/>
    </location>
</feature>
<dbReference type="FunFam" id="1.20.1720.10:FF:000014">
    <property type="entry name" value="MFS drug transporter, putative"/>
    <property type="match status" value="1"/>
</dbReference>
<feature type="domain" description="Major facilitator superfamily (MFS) profile" evidence="8">
    <location>
        <begin position="24"/>
        <end position="516"/>
    </location>
</feature>
<evidence type="ECO:0000313" key="10">
    <source>
        <dbReference type="Proteomes" id="UP000325902"/>
    </source>
</evidence>
<feature type="transmembrane region" description="Helical" evidence="7">
    <location>
        <begin position="89"/>
        <end position="112"/>
    </location>
</feature>